<name>A0A3L7A5U3_9MICO</name>
<dbReference type="EMBL" id="RCUX01000006">
    <property type="protein sequence ID" value="RLP75696.1"/>
    <property type="molecule type" value="Genomic_DNA"/>
</dbReference>
<dbReference type="Proteomes" id="UP000272503">
    <property type="component" value="Unassembled WGS sequence"/>
</dbReference>
<evidence type="ECO:0000256" key="1">
    <source>
        <dbReference type="SAM" id="Phobius"/>
    </source>
</evidence>
<evidence type="ECO:0000313" key="3">
    <source>
        <dbReference type="Proteomes" id="UP000272503"/>
    </source>
</evidence>
<accession>A0A3L7A5U3</accession>
<dbReference type="AlphaFoldDB" id="A0A3L7A5U3"/>
<evidence type="ECO:0000313" key="2">
    <source>
        <dbReference type="EMBL" id="RLP75696.1"/>
    </source>
</evidence>
<gene>
    <name evidence="2" type="ORF">D9V32_09515</name>
</gene>
<reference evidence="2 3" key="1">
    <citation type="submission" date="2018-10" db="EMBL/GenBank/DDBJ databases">
        <authorList>
            <person name="Li J."/>
        </authorList>
    </citation>
    <scope>NUCLEOTIDE SEQUENCE [LARGE SCALE GENOMIC DNA]</scope>
    <source>
        <strain evidence="2 3">IF 016277</strain>
    </source>
</reference>
<feature type="transmembrane region" description="Helical" evidence="1">
    <location>
        <begin position="28"/>
        <end position="50"/>
    </location>
</feature>
<protein>
    <submittedName>
        <fullName evidence="2">Uncharacterized protein</fullName>
    </submittedName>
</protein>
<dbReference type="RefSeq" id="WP_121648671.1">
    <property type="nucleotide sequence ID" value="NZ_RCUX01000006.1"/>
</dbReference>
<keyword evidence="1" id="KW-0472">Membrane</keyword>
<proteinExistence type="predicted"/>
<keyword evidence="1" id="KW-1133">Transmembrane helix</keyword>
<keyword evidence="3" id="KW-1185">Reference proteome</keyword>
<keyword evidence="1" id="KW-0812">Transmembrane</keyword>
<dbReference type="OrthoDB" id="9992137at2"/>
<comment type="caution">
    <text evidence="2">The sequence shown here is derived from an EMBL/GenBank/DDBJ whole genome shotgun (WGS) entry which is preliminary data.</text>
</comment>
<sequence length="206" mass="22408">MSNPVSPFAGNRRLSLDTGDLKARRSRWIVRIVAAFALIVVVGAVAWLAWPKGGEEETIASPEVTRQAPALVGELTSSLQATLNTIWVDQTPELADQLNSAALNATTDGRYHLIAITEKLKEDAAAVRKGAGWDGNVDAVTVTQGDDIRVDAYGTERTTVTVDLTINRHMTSTNTDWTEVIPFEMTFDNASGQLTNIDMQDLDSQH</sequence>
<organism evidence="2 3">
    <name type="scientific">Mycetocola tolaasinivorans</name>
    <dbReference type="NCBI Taxonomy" id="76635"/>
    <lineage>
        <taxon>Bacteria</taxon>
        <taxon>Bacillati</taxon>
        <taxon>Actinomycetota</taxon>
        <taxon>Actinomycetes</taxon>
        <taxon>Micrococcales</taxon>
        <taxon>Microbacteriaceae</taxon>
        <taxon>Mycetocola</taxon>
    </lineage>
</organism>